<dbReference type="Proteomes" id="UP000737171">
    <property type="component" value="Unassembled WGS sequence"/>
</dbReference>
<keyword evidence="1 2" id="KW-0597">Phosphoprotein</keyword>
<keyword evidence="6" id="KW-1185">Reference proteome</keyword>
<feature type="domain" description="PAS" evidence="4">
    <location>
        <begin position="9"/>
        <end position="56"/>
    </location>
</feature>
<dbReference type="SUPFAM" id="SSF55785">
    <property type="entry name" value="PYP-like sensor domain (PAS domain)"/>
    <property type="match status" value="1"/>
</dbReference>
<dbReference type="Pfam" id="PF00072">
    <property type="entry name" value="Response_reg"/>
    <property type="match status" value="1"/>
</dbReference>
<evidence type="ECO:0000259" key="4">
    <source>
        <dbReference type="PROSITE" id="PS50112"/>
    </source>
</evidence>
<dbReference type="PANTHER" id="PTHR44591">
    <property type="entry name" value="STRESS RESPONSE REGULATOR PROTEIN 1"/>
    <property type="match status" value="1"/>
</dbReference>
<protein>
    <submittedName>
        <fullName evidence="5">Response regulator</fullName>
    </submittedName>
</protein>
<sequence>MNGALVHAQRARLAAHFSGLNASAFVIALQPDGTVLRANEAALELVGAAPDEVTGRPLATTAWGRHLPPGSAALQGAIERGRRGEAGTLTLPIKTAQAQRISVDFTLQPVPGDGGEPALLMLSGRDVPERHRAPPARDHGALLEAQPPARLPHVLVVDDDEALAQCLGRKLQRHFGEALTVEVCADAQAALARLHTRAFDIVVSDLDMPALDGITLLGHARALQPNALRILLLGASDMTRVLEAEHQVDVFRHLSKPWSTKQFQAHFQAALQQLAQCRDAAVLPARAGRPAPQPLMDAPIAA</sequence>
<dbReference type="InterPro" id="IPR035965">
    <property type="entry name" value="PAS-like_dom_sf"/>
</dbReference>
<dbReference type="Gene3D" id="3.30.450.20">
    <property type="entry name" value="PAS domain"/>
    <property type="match status" value="1"/>
</dbReference>
<dbReference type="SMART" id="SM00448">
    <property type="entry name" value="REC"/>
    <property type="match status" value="1"/>
</dbReference>
<evidence type="ECO:0000313" key="6">
    <source>
        <dbReference type="Proteomes" id="UP000737171"/>
    </source>
</evidence>
<dbReference type="InterPro" id="IPR013656">
    <property type="entry name" value="PAS_4"/>
</dbReference>
<gene>
    <name evidence="5" type="ORF">HLB44_04270</name>
</gene>
<dbReference type="InterPro" id="IPR050595">
    <property type="entry name" value="Bact_response_regulator"/>
</dbReference>
<feature type="modified residue" description="4-aspartylphosphate" evidence="2">
    <location>
        <position position="205"/>
    </location>
</feature>
<feature type="domain" description="Response regulatory" evidence="3">
    <location>
        <begin position="153"/>
        <end position="271"/>
    </location>
</feature>
<dbReference type="SMART" id="SM00091">
    <property type="entry name" value="PAS"/>
    <property type="match status" value="1"/>
</dbReference>
<dbReference type="CDD" id="cd00130">
    <property type="entry name" value="PAS"/>
    <property type="match status" value="1"/>
</dbReference>
<dbReference type="SUPFAM" id="SSF52172">
    <property type="entry name" value="CheY-like"/>
    <property type="match status" value="1"/>
</dbReference>
<dbReference type="PANTHER" id="PTHR44591:SF3">
    <property type="entry name" value="RESPONSE REGULATORY DOMAIN-CONTAINING PROTEIN"/>
    <property type="match status" value="1"/>
</dbReference>
<proteinExistence type="predicted"/>
<dbReference type="Gene3D" id="3.40.50.2300">
    <property type="match status" value="1"/>
</dbReference>
<dbReference type="InterPro" id="IPR011006">
    <property type="entry name" value="CheY-like_superfamily"/>
</dbReference>
<dbReference type="NCBIfam" id="TIGR00229">
    <property type="entry name" value="sensory_box"/>
    <property type="match status" value="1"/>
</dbReference>
<evidence type="ECO:0000313" key="5">
    <source>
        <dbReference type="EMBL" id="NRF66191.1"/>
    </source>
</evidence>
<dbReference type="Pfam" id="PF08448">
    <property type="entry name" value="PAS_4"/>
    <property type="match status" value="1"/>
</dbReference>
<dbReference type="InterPro" id="IPR001789">
    <property type="entry name" value="Sig_transdc_resp-reg_receiver"/>
</dbReference>
<evidence type="ECO:0000259" key="3">
    <source>
        <dbReference type="PROSITE" id="PS50110"/>
    </source>
</evidence>
<dbReference type="EMBL" id="JABRWJ010000001">
    <property type="protein sequence ID" value="NRF66191.1"/>
    <property type="molecule type" value="Genomic_DNA"/>
</dbReference>
<dbReference type="PROSITE" id="PS50110">
    <property type="entry name" value="RESPONSE_REGULATORY"/>
    <property type="match status" value="1"/>
</dbReference>
<evidence type="ECO:0000256" key="1">
    <source>
        <dbReference type="ARBA" id="ARBA00022553"/>
    </source>
</evidence>
<dbReference type="InterPro" id="IPR000014">
    <property type="entry name" value="PAS"/>
</dbReference>
<dbReference type="PROSITE" id="PS50112">
    <property type="entry name" value="PAS"/>
    <property type="match status" value="1"/>
</dbReference>
<accession>A0ABX2EC93</accession>
<comment type="caution">
    <text evidence="5">The sequence shown here is derived from an EMBL/GenBank/DDBJ whole genome shotgun (WGS) entry which is preliminary data.</text>
</comment>
<organism evidence="5 6">
    <name type="scientific">Pseudaquabacterium terrae</name>
    <dbReference type="NCBI Taxonomy" id="2732868"/>
    <lineage>
        <taxon>Bacteria</taxon>
        <taxon>Pseudomonadati</taxon>
        <taxon>Pseudomonadota</taxon>
        <taxon>Betaproteobacteria</taxon>
        <taxon>Burkholderiales</taxon>
        <taxon>Sphaerotilaceae</taxon>
        <taxon>Pseudaquabacterium</taxon>
    </lineage>
</organism>
<name>A0ABX2EC93_9BURK</name>
<dbReference type="RefSeq" id="WP_173120893.1">
    <property type="nucleotide sequence ID" value="NZ_JABRWJ010000001.1"/>
</dbReference>
<reference evidence="5 6" key="1">
    <citation type="submission" date="2020-05" db="EMBL/GenBank/DDBJ databases">
        <title>Aquincola sp. isolate from soil.</title>
        <authorList>
            <person name="Han J."/>
            <person name="Kim D.-U."/>
        </authorList>
    </citation>
    <scope>NUCLEOTIDE SEQUENCE [LARGE SCALE GENOMIC DNA]</scope>
    <source>
        <strain evidence="5 6">S2</strain>
    </source>
</reference>
<evidence type="ECO:0000256" key="2">
    <source>
        <dbReference type="PROSITE-ProRule" id="PRU00169"/>
    </source>
</evidence>